<gene>
    <name evidence="1" type="ORF">Klosneuvirus_6_59</name>
</gene>
<reference evidence="1" key="1">
    <citation type="journal article" date="2017" name="Science">
        <title>Giant viruses with an expanded complement of translation system components.</title>
        <authorList>
            <person name="Schulz F."/>
            <person name="Yutin N."/>
            <person name="Ivanova N.N."/>
            <person name="Ortega D.R."/>
            <person name="Lee T.K."/>
            <person name="Vierheilig J."/>
            <person name="Daims H."/>
            <person name="Horn M."/>
            <person name="Wagner M."/>
            <person name="Jensen G.J."/>
            <person name="Kyrpides N.C."/>
            <person name="Koonin E.V."/>
            <person name="Woyke T."/>
        </authorList>
    </citation>
    <scope>NUCLEOTIDE SEQUENCE</scope>
    <source>
        <strain evidence="1">KNV1</strain>
    </source>
</reference>
<evidence type="ECO:0000313" key="1">
    <source>
        <dbReference type="EMBL" id="ARF12497.1"/>
    </source>
</evidence>
<dbReference type="EMBL" id="KY684113">
    <property type="protein sequence ID" value="ARF12497.1"/>
    <property type="molecule type" value="Genomic_DNA"/>
</dbReference>
<accession>A0A1V0SL89</accession>
<organism evidence="1">
    <name type="scientific">Klosneuvirus KNV1</name>
    <dbReference type="NCBI Taxonomy" id="1977640"/>
    <lineage>
        <taxon>Viruses</taxon>
        <taxon>Varidnaviria</taxon>
        <taxon>Bamfordvirae</taxon>
        <taxon>Nucleocytoviricota</taxon>
        <taxon>Megaviricetes</taxon>
        <taxon>Imitervirales</taxon>
        <taxon>Mimiviridae</taxon>
        <taxon>Klosneuvirinae</taxon>
        <taxon>Klosneuvirus</taxon>
    </lineage>
</organism>
<proteinExistence type="predicted"/>
<sequence>MLDFYSINTPTSFSYLYHAVINSDIEQFNKYLKQCQREFQIGKYDANYTIPVIFRALMDYNKSQEANIIINVFIQYAKMNDLYDNKDYIFEGKTVKEYEDYVKNILL</sequence>
<protein>
    <submittedName>
        <fullName evidence="1">Uncharacterized protein</fullName>
    </submittedName>
</protein>
<name>A0A1V0SL89_9VIRU</name>